<dbReference type="GO" id="GO:0055085">
    <property type="term" value="P:transmembrane transport"/>
    <property type="evidence" value="ECO:0007669"/>
    <property type="project" value="InterPro"/>
</dbReference>
<organism evidence="3 4">
    <name type="scientific">Permianibacter aggregans</name>
    <dbReference type="NCBI Taxonomy" id="1510150"/>
    <lineage>
        <taxon>Bacteria</taxon>
        <taxon>Pseudomonadati</taxon>
        <taxon>Pseudomonadota</taxon>
        <taxon>Gammaproteobacteria</taxon>
        <taxon>Pseudomonadales</taxon>
        <taxon>Pseudomonadaceae</taxon>
        <taxon>Permianibacter</taxon>
    </lineage>
</organism>
<evidence type="ECO:0000256" key="1">
    <source>
        <dbReference type="SAM" id="SignalP"/>
    </source>
</evidence>
<reference evidence="3 4" key="1">
    <citation type="submission" date="2019-03" db="EMBL/GenBank/DDBJ databases">
        <title>Genomic Encyclopedia of Type Strains, Phase IV (KMG-IV): sequencing the most valuable type-strain genomes for metagenomic binning, comparative biology and taxonomic classification.</title>
        <authorList>
            <person name="Goeker M."/>
        </authorList>
    </citation>
    <scope>NUCLEOTIDE SEQUENCE [LARGE SCALE GENOMIC DNA]</scope>
    <source>
        <strain evidence="3 4">DSM 103792</strain>
    </source>
</reference>
<dbReference type="SMART" id="SM00671">
    <property type="entry name" value="SEL1"/>
    <property type="match status" value="3"/>
</dbReference>
<accession>A0A4R6V0E7</accession>
<dbReference type="PANTHER" id="PTHR11102:SF160">
    <property type="entry name" value="ERAD-ASSOCIATED E3 UBIQUITIN-PROTEIN LIGASE COMPONENT HRD3"/>
    <property type="match status" value="1"/>
</dbReference>
<dbReference type="PANTHER" id="PTHR11102">
    <property type="entry name" value="SEL-1-LIKE PROTEIN"/>
    <property type="match status" value="1"/>
</dbReference>
<feature type="signal peptide" evidence="1">
    <location>
        <begin position="1"/>
        <end position="16"/>
    </location>
</feature>
<comment type="caution">
    <text evidence="3">The sequence shown here is derived from an EMBL/GenBank/DDBJ whole genome shotgun (WGS) entry which is preliminary data.</text>
</comment>
<dbReference type="Pfam" id="PF08238">
    <property type="entry name" value="Sel1"/>
    <property type="match status" value="3"/>
</dbReference>
<feature type="chain" id="PRO_5020323231" evidence="1">
    <location>
        <begin position="17"/>
        <end position="471"/>
    </location>
</feature>
<dbReference type="InterPro" id="IPR050767">
    <property type="entry name" value="Sel1_AlgK"/>
</dbReference>
<dbReference type="EMBL" id="SNYM01000004">
    <property type="protein sequence ID" value="TDQ49464.1"/>
    <property type="molecule type" value="Genomic_DNA"/>
</dbReference>
<protein>
    <submittedName>
        <fullName evidence="3">Sel1 repeat-containing protein</fullName>
    </submittedName>
</protein>
<dbReference type="PROSITE" id="PS52015">
    <property type="entry name" value="TONB_CTD"/>
    <property type="match status" value="1"/>
</dbReference>
<sequence length="471" mass="53265">MYFAVWLSLVSISANADFQSAMSAYEQQDYATAFQEFKRLSELGDAPSQRNLAVMYFKGQHVAPSAVEAYAWASLSNQAGGEENARIFHAIAKNLSDAVKPQAEQRFQALQAQFGTAALQQRLMPIVEQRQADCSVEASGDAVPREISPPRYPIGAAMDNVEGFACVSFYLSKSGFPKNLKVIESDAFLAGNRESKQQKSTFEKVTLEAIRKWTFLPAADETLRENKRSYCLDYKLEKFSRKEVAQIQKDVKLAAEEDQNAKVLFRLSNHYKEIASHLKDNGKEEYVDYEKDANTLKLRSAVYGNADAQYSVASDLLTGNQCTKDEQKGIIWLTFAAQQGHAQSQYLLANHLMSGESVKPQPEKAMQWYKLAAENGHNAARMMYLTYALEQESVDVSTLETLLPKDFDPTDMQQLEVAALLAARKDDYAEALRRQTQVLEIAEELEFETEQRKLRLQRYQQMQQRTSLLQQ</sequence>
<dbReference type="SUPFAM" id="SSF81901">
    <property type="entry name" value="HCP-like"/>
    <property type="match status" value="2"/>
</dbReference>
<dbReference type="InterPro" id="IPR037682">
    <property type="entry name" value="TonB_C"/>
</dbReference>
<name>A0A4R6V0E7_9GAMM</name>
<dbReference type="Gene3D" id="3.30.1150.10">
    <property type="match status" value="1"/>
</dbReference>
<dbReference type="SUPFAM" id="SSF74653">
    <property type="entry name" value="TolA/TonB C-terminal domain"/>
    <property type="match status" value="1"/>
</dbReference>
<feature type="domain" description="TonB C-terminal" evidence="2">
    <location>
        <begin position="137"/>
        <end position="243"/>
    </location>
</feature>
<gene>
    <name evidence="3" type="ORF">EV696_104169</name>
</gene>
<evidence type="ECO:0000313" key="3">
    <source>
        <dbReference type="EMBL" id="TDQ49464.1"/>
    </source>
</evidence>
<dbReference type="Gene3D" id="1.25.40.10">
    <property type="entry name" value="Tetratricopeptide repeat domain"/>
    <property type="match status" value="2"/>
</dbReference>
<proteinExistence type="predicted"/>
<dbReference type="AlphaFoldDB" id="A0A4R6V0E7"/>
<dbReference type="Proteomes" id="UP000295375">
    <property type="component" value="Unassembled WGS sequence"/>
</dbReference>
<keyword evidence="1" id="KW-0732">Signal</keyword>
<keyword evidence="4" id="KW-1185">Reference proteome</keyword>
<evidence type="ECO:0000313" key="4">
    <source>
        <dbReference type="Proteomes" id="UP000295375"/>
    </source>
</evidence>
<dbReference type="InterPro" id="IPR011990">
    <property type="entry name" value="TPR-like_helical_dom_sf"/>
</dbReference>
<evidence type="ECO:0000259" key="2">
    <source>
        <dbReference type="PROSITE" id="PS52015"/>
    </source>
</evidence>
<dbReference type="InterPro" id="IPR006597">
    <property type="entry name" value="Sel1-like"/>
</dbReference>